<proteinExistence type="predicted"/>
<dbReference type="RefSeq" id="WP_207881478.1">
    <property type="nucleotide sequence ID" value="NZ_JAFVMF010000010.1"/>
</dbReference>
<protein>
    <submittedName>
        <fullName evidence="1">Conjugal transfer protein TraA</fullName>
    </submittedName>
</protein>
<reference evidence="1 2" key="1">
    <citation type="submission" date="2021-03" db="EMBL/GenBank/DDBJ databases">
        <title>The complete genome sequence of Acetobacter sacchari TBRC 11175.</title>
        <authorList>
            <person name="Charoenyingcharoen P."/>
            <person name="Yukphan P."/>
        </authorList>
    </citation>
    <scope>NUCLEOTIDE SEQUENCE [LARGE SCALE GENOMIC DNA]</scope>
    <source>
        <strain evidence="1 2">TBRC 11175</strain>
    </source>
</reference>
<dbReference type="EMBL" id="JAFVMF010000010">
    <property type="protein sequence ID" value="MBO1360185.1"/>
    <property type="molecule type" value="Genomic_DNA"/>
</dbReference>
<evidence type="ECO:0000313" key="2">
    <source>
        <dbReference type="Proteomes" id="UP000664771"/>
    </source>
</evidence>
<organism evidence="1 2">
    <name type="scientific">Acetobacter sacchari</name>
    <dbReference type="NCBI Taxonomy" id="2661687"/>
    <lineage>
        <taxon>Bacteria</taxon>
        <taxon>Pseudomonadati</taxon>
        <taxon>Pseudomonadota</taxon>
        <taxon>Alphaproteobacteria</taxon>
        <taxon>Acetobacterales</taxon>
        <taxon>Acetobacteraceae</taxon>
        <taxon>Acetobacter</taxon>
    </lineage>
</organism>
<name>A0ABS3LW96_9PROT</name>
<sequence>MHGDYYRTLAALGPLSKEDLPSCVREAIFFLEHTLRRSIPGQPYSIMSPSKTIRIIYPQQHWVYLVGVIRRYRRTANQGERKLISRFMKTIKPLLPEVTPEPTGWEPPPASAPLVFVETTATGRIMAL</sequence>
<evidence type="ECO:0000313" key="1">
    <source>
        <dbReference type="EMBL" id="MBO1360185.1"/>
    </source>
</evidence>
<comment type="caution">
    <text evidence="1">The sequence shown here is derived from an EMBL/GenBank/DDBJ whole genome shotgun (WGS) entry which is preliminary data.</text>
</comment>
<accession>A0ABS3LW96</accession>
<gene>
    <name evidence="1" type="ORF">J2D73_10280</name>
</gene>
<keyword evidence="2" id="KW-1185">Reference proteome</keyword>
<dbReference type="Proteomes" id="UP000664771">
    <property type="component" value="Unassembled WGS sequence"/>
</dbReference>